<dbReference type="RefSeq" id="WP_075138603.1">
    <property type="nucleotide sequence ID" value="NZ_MSIF01000050.1"/>
</dbReference>
<dbReference type="OrthoDB" id="4562539at2"/>
<comment type="caution">
    <text evidence="1">The sequence shown here is derived from an EMBL/GenBank/DDBJ whole genome shotgun (WGS) entry which is preliminary data.</text>
</comment>
<dbReference type="Proteomes" id="UP000185696">
    <property type="component" value="Unassembled WGS sequence"/>
</dbReference>
<evidence type="ECO:0000313" key="1">
    <source>
        <dbReference type="EMBL" id="OLF04276.1"/>
    </source>
</evidence>
<proteinExistence type="predicted"/>
<dbReference type="Gene3D" id="1.10.287.1060">
    <property type="entry name" value="ESAT-6-like"/>
    <property type="match status" value="1"/>
</dbReference>
<protein>
    <recommendedName>
        <fullName evidence="3">WXG100 family type VII secretion target</fullName>
    </recommendedName>
</protein>
<dbReference type="AlphaFoldDB" id="A0A7Z0WCI8"/>
<evidence type="ECO:0000313" key="2">
    <source>
        <dbReference type="Proteomes" id="UP000185696"/>
    </source>
</evidence>
<name>A0A7Z0WCI8_9PSEU</name>
<gene>
    <name evidence="1" type="ORF">BLA60_41495</name>
</gene>
<evidence type="ECO:0008006" key="3">
    <source>
        <dbReference type="Google" id="ProtNLM"/>
    </source>
</evidence>
<dbReference type="InterPro" id="IPR036689">
    <property type="entry name" value="ESAT-6-like_sf"/>
</dbReference>
<accession>A0A7Z0WCI8</accession>
<reference evidence="1 2" key="1">
    <citation type="submission" date="2016-12" db="EMBL/GenBank/DDBJ databases">
        <title>The draft genome sequence of Actinophytocola xinjiangensis.</title>
        <authorList>
            <person name="Wang W."/>
            <person name="Yuan L."/>
        </authorList>
    </citation>
    <scope>NUCLEOTIDE SEQUENCE [LARGE SCALE GENOMIC DNA]</scope>
    <source>
        <strain evidence="1 2">CGMCC 4.4663</strain>
    </source>
</reference>
<sequence>MTDGYAANPDRLAAEGARFDDLAGRVGQIHRTLADALSATGECWGTDAVGASFADAHAAPAETTLTALSSLTESLGAVGTRFTATGTAYTGAEDAAVEHLRATAPDA</sequence>
<organism evidence="1 2">
    <name type="scientific">Actinophytocola xinjiangensis</name>
    <dbReference type="NCBI Taxonomy" id="485602"/>
    <lineage>
        <taxon>Bacteria</taxon>
        <taxon>Bacillati</taxon>
        <taxon>Actinomycetota</taxon>
        <taxon>Actinomycetes</taxon>
        <taxon>Pseudonocardiales</taxon>
        <taxon>Pseudonocardiaceae</taxon>
    </lineage>
</organism>
<dbReference type="SUPFAM" id="SSF140453">
    <property type="entry name" value="EsxAB dimer-like"/>
    <property type="match status" value="1"/>
</dbReference>
<dbReference type="EMBL" id="MSIF01000050">
    <property type="protein sequence ID" value="OLF04276.1"/>
    <property type="molecule type" value="Genomic_DNA"/>
</dbReference>
<keyword evidence="2" id="KW-1185">Reference proteome</keyword>